<protein>
    <submittedName>
        <fullName evidence="2">Uncharacterized protein</fullName>
    </submittedName>
</protein>
<dbReference type="AlphaFoldDB" id="A0A0F9EL26"/>
<feature type="transmembrane region" description="Helical" evidence="1">
    <location>
        <begin position="12"/>
        <end position="32"/>
    </location>
</feature>
<accession>A0A0F9EL26</accession>
<evidence type="ECO:0000256" key="1">
    <source>
        <dbReference type="SAM" id="Phobius"/>
    </source>
</evidence>
<dbReference type="EMBL" id="LAZR01027028">
    <property type="protein sequence ID" value="KKL66981.1"/>
    <property type="molecule type" value="Genomic_DNA"/>
</dbReference>
<reference evidence="2" key="1">
    <citation type="journal article" date="2015" name="Nature">
        <title>Complex archaea that bridge the gap between prokaryotes and eukaryotes.</title>
        <authorList>
            <person name="Spang A."/>
            <person name="Saw J.H."/>
            <person name="Jorgensen S.L."/>
            <person name="Zaremba-Niedzwiedzka K."/>
            <person name="Martijn J."/>
            <person name="Lind A.E."/>
            <person name="van Eijk R."/>
            <person name="Schleper C."/>
            <person name="Guy L."/>
            <person name="Ettema T.J."/>
        </authorList>
    </citation>
    <scope>NUCLEOTIDE SEQUENCE</scope>
</reference>
<evidence type="ECO:0000313" key="2">
    <source>
        <dbReference type="EMBL" id="KKL66981.1"/>
    </source>
</evidence>
<sequence length="54" mass="6410">MQKVIVKFDRYTKIIMAIVVVLLALWLVKPYIESMIARPEQPKTDFQDLIKDIF</sequence>
<name>A0A0F9EL26_9ZZZZ</name>
<comment type="caution">
    <text evidence="2">The sequence shown here is derived from an EMBL/GenBank/DDBJ whole genome shotgun (WGS) entry which is preliminary data.</text>
</comment>
<proteinExistence type="predicted"/>
<keyword evidence="1" id="KW-0812">Transmembrane</keyword>
<organism evidence="2">
    <name type="scientific">marine sediment metagenome</name>
    <dbReference type="NCBI Taxonomy" id="412755"/>
    <lineage>
        <taxon>unclassified sequences</taxon>
        <taxon>metagenomes</taxon>
        <taxon>ecological metagenomes</taxon>
    </lineage>
</organism>
<keyword evidence="1" id="KW-1133">Transmembrane helix</keyword>
<keyword evidence="1" id="KW-0472">Membrane</keyword>
<gene>
    <name evidence="2" type="ORF">LCGC14_2139550</name>
</gene>